<dbReference type="GO" id="GO:0006633">
    <property type="term" value="P:fatty acid biosynthetic process"/>
    <property type="evidence" value="ECO:0007669"/>
    <property type="project" value="TreeGrafter"/>
</dbReference>
<reference evidence="4 5" key="1">
    <citation type="submission" date="2020-08" db="EMBL/GenBank/DDBJ databases">
        <title>Sequencing the genomes of 1000 actinobacteria strains.</title>
        <authorList>
            <person name="Klenk H.-P."/>
        </authorList>
    </citation>
    <scope>NUCLEOTIDE SEQUENCE [LARGE SCALE GENOMIC DNA]</scope>
    <source>
        <strain evidence="4 5">DSM 41654</strain>
    </source>
</reference>
<keyword evidence="1" id="KW-0596">Phosphopantetheine</keyword>
<dbReference type="EMBL" id="JACHJV010000001">
    <property type="protein sequence ID" value="MBB4926635.1"/>
    <property type="molecule type" value="Genomic_DNA"/>
</dbReference>
<comment type="caution">
    <text evidence="4">The sequence shown here is derived from an EMBL/GenBank/DDBJ whole genome shotgun (WGS) entry which is preliminary data.</text>
</comment>
<dbReference type="GO" id="GO:0044550">
    <property type="term" value="P:secondary metabolite biosynthetic process"/>
    <property type="evidence" value="ECO:0007669"/>
    <property type="project" value="TreeGrafter"/>
</dbReference>
<dbReference type="Gene3D" id="3.40.366.10">
    <property type="entry name" value="Malonyl-Coenzyme A Acyl Carrier Protein, domain 2"/>
    <property type="match status" value="1"/>
</dbReference>
<gene>
    <name evidence="4" type="ORF">FHR34_005628</name>
</gene>
<dbReference type="InterPro" id="IPR014043">
    <property type="entry name" value="Acyl_transferase_dom"/>
</dbReference>
<dbReference type="PANTHER" id="PTHR43775">
    <property type="entry name" value="FATTY ACID SYNTHASE"/>
    <property type="match status" value="1"/>
</dbReference>
<dbReference type="PANTHER" id="PTHR43775:SF37">
    <property type="entry name" value="SI:DKEY-61P9.11"/>
    <property type="match status" value="1"/>
</dbReference>
<dbReference type="AlphaFoldDB" id="A0A7W7R733"/>
<dbReference type="Pfam" id="PF00698">
    <property type="entry name" value="Acyl_transf_1"/>
    <property type="match status" value="1"/>
</dbReference>
<dbReference type="RefSeq" id="WP_184940125.1">
    <property type="nucleotide sequence ID" value="NZ_JACHJV010000001.1"/>
</dbReference>
<dbReference type="Proteomes" id="UP000540506">
    <property type="component" value="Unassembled WGS sequence"/>
</dbReference>
<sequence length="336" mass="35170">MPQVADRPNGCATVHVFPGQGDFTLSPVIRALAVPVLREALERTFRDADAAGARFGLRPIGPRLLGPAPPSTVALTAEAPGTLQLALFGVSLAVHRALEAGGLVADRLVAVSFGEIPALVAADALATMDGALLACRLGQLLCRPGGLTLLRCGEWRARSLLAHSVSDTVIACVNDSDETVLSGPKGELAQVELAARRAGVDSQRLRLPFLAHHPALRTEAEQFEAFARSLPMSSARLPVHSAVAGSAYPPDADLPAALGACLIRPAVLPTVLRQAVTDSSTVLEAGTGSALTRSIRRTVPTVRAHAPLAEPDFPWEPGAGRLRAGLRTRIPHEESM</sequence>
<evidence type="ECO:0000259" key="3">
    <source>
        <dbReference type="SMART" id="SM00827"/>
    </source>
</evidence>
<organism evidence="4 5">
    <name type="scientific">Kitasatospora kifunensis</name>
    <name type="common">Streptomyces kifunensis</name>
    <dbReference type="NCBI Taxonomy" id="58351"/>
    <lineage>
        <taxon>Bacteria</taxon>
        <taxon>Bacillati</taxon>
        <taxon>Actinomycetota</taxon>
        <taxon>Actinomycetes</taxon>
        <taxon>Kitasatosporales</taxon>
        <taxon>Streptomycetaceae</taxon>
        <taxon>Kitasatospora</taxon>
    </lineage>
</organism>
<evidence type="ECO:0000256" key="2">
    <source>
        <dbReference type="ARBA" id="ARBA00022553"/>
    </source>
</evidence>
<dbReference type="InterPro" id="IPR016035">
    <property type="entry name" value="Acyl_Trfase/lysoPLipase"/>
</dbReference>
<evidence type="ECO:0000313" key="5">
    <source>
        <dbReference type="Proteomes" id="UP000540506"/>
    </source>
</evidence>
<dbReference type="SMART" id="SM00827">
    <property type="entry name" value="PKS_AT"/>
    <property type="match status" value="1"/>
</dbReference>
<dbReference type="GO" id="GO:0004312">
    <property type="term" value="F:fatty acid synthase activity"/>
    <property type="evidence" value="ECO:0007669"/>
    <property type="project" value="TreeGrafter"/>
</dbReference>
<name>A0A7W7R733_KITKI</name>
<keyword evidence="4" id="KW-0808">Transferase</keyword>
<protein>
    <submittedName>
        <fullName evidence="4">Acyl transferase domain-containing protein</fullName>
    </submittedName>
</protein>
<dbReference type="SUPFAM" id="SSF52151">
    <property type="entry name" value="FabD/lysophospholipase-like"/>
    <property type="match status" value="1"/>
</dbReference>
<proteinExistence type="predicted"/>
<feature type="domain" description="Malonyl-CoA:ACP transacylase (MAT)" evidence="3">
    <location>
        <begin position="16"/>
        <end position="326"/>
    </location>
</feature>
<keyword evidence="5" id="KW-1185">Reference proteome</keyword>
<evidence type="ECO:0000256" key="1">
    <source>
        <dbReference type="ARBA" id="ARBA00022450"/>
    </source>
</evidence>
<keyword evidence="2" id="KW-0597">Phosphoprotein</keyword>
<dbReference type="InterPro" id="IPR001227">
    <property type="entry name" value="Ac_transferase_dom_sf"/>
</dbReference>
<dbReference type="InterPro" id="IPR050091">
    <property type="entry name" value="PKS_NRPS_Biosynth_Enz"/>
</dbReference>
<accession>A0A7W7R733</accession>
<evidence type="ECO:0000313" key="4">
    <source>
        <dbReference type="EMBL" id="MBB4926635.1"/>
    </source>
</evidence>